<evidence type="ECO:0000313" key="3">
    <source>
        <dbReference type="EMBL" id="GAA4692371.1"/>
    </source>
</evidence>
<evidence type="ECO:0000313" key="4">
    <source>
        <dbReference type="Proteomes" id="UP001499974"/>
    </source>
</evidence>
<gene>
    <name evidence="3" type="ORF">GCM10023349_04190</name>
</gene>
<reference evidence="4" key="1">
    <citation type="journal article" date="2019" name="Int. J. Syst. Evol. Microbiol.">
        <title>The Global Catalogue of Microorganisms (GCM) 10K type strain sequencing project: providing services to taxonomists for standard genome sequencing and annotation.</title>
        <authorList>
            <consortium name="The Broad Institute Genomics Platform"/>
            <consortium name="The Broad Institute Genome Sequencing Center for Infectious Disease"/>
            <person name="Wu L."/>
            <person name="Ma J."/>
        </authorList>
    </citation>
    <scope>NUCLEOTIDE SEQUENCE [LARGE SCALE GENOMIC DNA]</scope>
    <source>
        <strain evidence="4">JCM 18531</strain>
    </source>
</reference>
<sequence>MPDARTPVRVAINDDYELVVAGVAALLTPYADRIEVVELDSDEPTVSDVDIVLYDTFGQDQGEDIDIESLTVAGSPKVVIYSWNLQPELVDGALSSGAAGYLWKGMPTADMVDALEQVHAGQTVTPPAAARPDPAVGAWPGKEFGLSGREAEVVALITQGLTNQEIADKVYLSINSVKTYIRTAYRKIDVRRRSQAVAWGLNHGFAPDHSRMLDPQHRHPAR</sequence>
<accession>A0ABP8WN96</accession>
<dbReference type="CDD" id="cd06170">
    <property type="entry name" value="LuxR_C_like"/>
    <property type="match status" value="1"/>
</dbReference>
<keyword evidence="1" id="KW-0238">DNA-binding</keyword>
<evidence type="ECO:0000256" key="1">
    <source>
        <dbReference type="ARBA" id="ARBA00023125"/>
    </source>
</evidence>
<dbReference type="PANTHER" id="PTHR43214">
    <property type="entry name" value="TWO-COMPONENT RESPONSE REGULATOR"/>
    <property type="match status" value="1"/>
</dbReference>
<dbReference type="SUPFAM" id="SSF52172">
    <property type="entry name" value="CheY-like"/>
    <property type="match status" value="1"/>
</dbReference>
<keyword evidence="4" id="KW-1185">Reference proteome</keyword>
<dbReference type="PRINTS" id="PR00038">
    <property type="entry name" value="HTHLUXR"/>
</dbReference>
<dbReference type="Pfam" id="PF00196">
    <property type="entry name" value="GerE"/>
    <property type="match status" value="1"/>
</dbReference>
<dbReference type="Gene3D" id="3.40.50.2300">
    <property type="match status" value="1"/>
</dbReference>
<dbReference type="InterPro" id="IPR011006">
    <property type="entry name" value="CheY-like_superfamily"/>
</dbReference>
<dbReference type="InterPro" id="IPR000792">
    <property type="entry name" value="Tscrpt_reg_LuxR_C"/>
</dbReference>
<evidence type="ECO:0000259" key="2">
    <source>
        <dbReference type="PROSITE" id="PS50043"/>
    </source>
</evidence>
<dbReference type="SMART" id="SM00421">
    <property type="entry name" value="HTH_LUXR"/>
    <property type="match status" value="1"/>
</dbReference>
<dbReference type="InterPro" id="IPR039420">
    <property type="entry name" value="WalR-like"/>
</dbReference>
<proteinExistence type="predicted"/>
<dbReference type="PANTHER" id="PTHR43214:SF38">
    <property type="entry name" value="NITRATE_NITRITE RESPONSE REGULATOR PROTEIN NARL"/>
    <property type="match status" value="1"/>
</dbReference>
<feature type="domain" description="HTH luxR-type" evidence="2">
    <location>
        <begin position="140"/>
        <end position="204"/>
    </location>
</feature>
<protein>
    <submittedName>
        <fullName evidence="3">Response regulator transcription factor</fullName>
    </submittedName>
</protein>
<name>A0ABP8WN96_9ACTN</name>
<organism evidence="3 4">
    <name type="scientific">Nocardioides conyzicola</name>
    <dbReference type="NCBI Taxonomy" id="1651781"/>
    <lineage>
        <taxon>Bacteria</taxon>
        <taxon>Bacillati</taxon>
        <taxon>Actinomycetota</taxon>
        <taxon>Actinomycetes</taxon>
        <taxon>Propionibacteriales</taxon>
        <taxon>Nocardioidaceae</taxon>
        <taxon>Nocardioides</taxon>
    </lineage>
</organism>
<dbReference type="PROSITE" id="PS50043">
    <property type="entry name" value="HTH_LUXR_2"/>
    <property type="match status" value="1"/>
</dbReference>
<dbReference type="EMBL" id="BAABKM010000001">
    <property type="protein sequence ID" value="GAA4692371.1"/>
    <property type="molecule type" value="Genomic_DNA"/>
</dbReference>
<dbReference type="RefSeq" id="WP_345518733.1">
    <property type="nucleotide sequence ID" value="NZ_BAABKM010000001.1"/>
</dbReference>
<dbReference type="Proteomes" id="UP001499974">
    <property type="component" value="Unassembled WGS sequence"/>
</dbReference>
<dbReference type="InterPro" id="IPR016032">
    <property type="entry name" value="Sig_transdc_resp-reg_C-effctor"/>
</dbReference>
<comment type="caution">
    <text evidence="3">The sequence shown here is derived from an EMBL/GenBank/DDBJ whole genome shotgun (WGS) entry which is preliminary data.</text>
</comment>
<dbReference type="SUPFAM" id="SSF46894">
    <property type="entry name" value="C-terminal effector domain of the bipartite response regulators"/>
    <property type="match status" value="1"/>
</dbReference>